<evidence type="ECO:0000313" key="3">
    <source>
        <dbReference type="Proteomes" id="UP000553632"/>
    </source>
</evidence>
<sequence length="298" mass="33219">MSGHGNGVRSIIQRDNQLALNSPCEALRTGESVLAYFSTFEAVFMTLFWYELLMKINDVSLKLQQKRVRELKQEWQMICRRAGEIANDLEINADFDSASIRMHRRLSSSREALDPEVTCNFFKSSVFERTLDNSDSTFLGAFGSVGVSEIEQAMASHYGQDGINARELATELQVAQEGIDGEEISVDGSTCPLRLLNVLKRDGLCGAFSQLTLLLRLYLSIPVGVASAERAFSRMSFIKNEFRSTTSQERLNGLSLIAIENDVANSLSYGDLLRDLAEKKARRIPIGVQLTDHAVDYS</sequence>
<dbReference type="PANTHER" id="PTHR45749:SF33">
    <property type="entry name" value="ZINC FINGER MYM-TYPE PROTEIN 1"/>
    <property type="match status" value="1"/>
</dbReference>
<keyword evidence="3" id="KW-1185">Reference proteome</keyword>
<evidence type="ECO:0000259" key="1">
    <source>
        <dbReference type="Pfam" id="PF05699"/>
    </source>
</evidence>
<organism evidence="2 3">
    <name type="scientific">Perkinsus olseni</name>
    <name type="common">Perkinsus atlanticus</name>
    <dbReference type="NCBI Taxonomy" id="32597"/>
    <lineage>
        <taxon>Eukaryota</taxon>
        <taxon>Sar</taxon>
        <taxon>Alveolata</taxon>
        <taxon>Perkinsozoa</taxon>
        <taxon>Perkinsea</taxon>
        <taxon>Perkinsida</taxon>
        <taxon>Perkinsidae</taxon>
        <taxon>Perkinsus</taxon>
    </lineage>
</organism>
<dbReference type="PANTHER" id="PTHR45749">
    <property type="match status" value="1"/>
</dbReference>
<dbReference type="InterPro" id="IPR008906">
    <property type="entry name" value="HATC_C_dom"/>
</dbReference>
<evidence type="ECO:0000313" key="2">
    <source>
        <dbReference type="EMBL" id="KAF4730494.1"/>
    </source>
</evidence>
<reference evidence="2 3" key="1">
    <citation type="submission" date="2020-04" db="EMBL/GenBank/DDBJ databases">
        <title>Perkinsus olseni comparative genomics.</title>
        <authorList>
            <person name="Bogema D.R."/>
        </authorList>
    </citation>
    <scope>NUCLEOTIDE SEQUENCE [LARGE SCALE GENOMIC DNA]</scope>
    <source>
        <strain evidence="2 3">ATCC PRA-207</strain>
    </source>
</reference>
<feature type="domain" description="HAT C-terminal dimerisation" evidence="1">
    <location>
        <begin position="207"/>
        <end position="262"/>
    </location>
</feature>
<dbReference type="Pfam" id="PF05699">
    <property type="entry name" value="Dimer_Tnp_hAT"/>
    <property type="match status" value="1"/>
</dbReference>
<dbReference type="Proteomes" id="UP000553632">
    <property type="component" value="Unassembled WGS sequence"/>
</dbReference>
<dbReference type="GO" id="GO:0046983">
    <property type="term" value="F:protein dimerization activity"/>
    <property type="evidence" value="ECO:0007669"/>
    <property type="project" value="InterPro"/>
</dbReference>
<gene>
    <name evidence="2" type="ORF">FOZ63_017364</name>
</gene>
<dbReference type="EMBL" id="JABANO010019245">
    <property type="protein sequence ID" value="KAF4730494.1"/>
    <property type="molecule type" value="Genomic_DNA"/>
</dbReference>
<name>A0A7J6SC16_PEROL</name>
<accession>A0A7J6SC16</accession>
<dbReference type="AlphaFoldDB" id="A0A7J6SC16"/>
<comment type="caution">
    <text evidence="2">The sequence shown here is derived from an EMBL/GenBank/DDBJ whole genome shotgun (WGS) entry which is preliminary data.</text>
</comment>
<proteinExistence type="predicted"/>
<protein>
    <recommendedName>
        <fullName evidence="1">HAT C-terminal dimerisation domain-containing protein</fullName>
    </recommendedName>
</protein>